<dbReference type="GO" id="GO:0000156">
    <property type="term" value="F:phosphorelay response regulator activity"/>
    <property type="evidence" value="ECO:0007669"/>
    <property type="project" value="TreeGrafter"/>
</dbReference>
<proteinExistence type="predicted"/>
<keyword evidence="5" id="KW-0805">Transcription regulation</keyword>
<sequence length="227" mass="26311">MTRLLLINAGTSLVYDLIHLLHKNNFEVEETNEQDVLNQSEEHYHLAILDISHTKSDRTVILRQIREHFTIPIIVITAGNAMNRITCLELGADDCLSQPFNERELITRINAILRRINVSPHTLKKSQENYYITYSELVLDIKKQQASHNDQDLGLTSTEFILLQLLITHPGQILSREYLSINALGKHITPFDRSIDMHISNLRKKLPRRKDNNLWVKTQRGKGYQLI</sequence>
<dbReference type="SMART" id="SM00448">
    <property type="entry name" value="REC"/>
    <property type="match status" value="1"/>
</dbReference>
<accession>A0AAE5TI39</accession>
<evidence type="ECO:0000313" key="15">
    <source>
        <dbReference type="Proteomes" id="UP001347884"/>
    </source>
</evidence>
<name>A0AAE5TI39_AVIPA</name>
<dbReference type="InterPro" id="IPR001789">
    <property type="entry name" value="Sig_transdc_resp-reg_receiver"/>
</dbReference>
<dbReference type="GO" id="GO:0032993">
    <property type="term" value="C:protein-DNA complex"/>
    <property type="evidence" value="ECO:0007669"/>
    <property type="project" value="TreeGrafter"/>
</dbReference>
<feature type="domain" description="Response regulatory" evidence="10">
    <location>
        <begin position="3"/>
        <end position="113"/>
    </location>
</feature>
<dbReference type="Pfam" id="PF00072">
    <property type="entry name" value="Response_reg"/>
    <property type="match status" value="1"/>
</dbReference>
<feature type="modified residue" description="4-aspartylphosphate" evidence="8">
    <location>
        <position position="50"/>
    </location>
</feature>
<dbReference type="GO" id="GO:0006355">
    <property type="term" value="P:regulation of DNA-templated transcription"/>
    <property type="evidence" value="ECO:0007669"/>
    <property type="project" value="InterPro"/>
</dbReference>
<reference evidence="12" key="3">
    <citation type="submission" date="2022-05" db="EMBL/GenBank/DDBJ databases">
        <authorList>
            <person name="Chen Y."/>
            <person name="Zhu J."/>
            <person name="Zhu K."/>
        </authorList>
    </citation>
    <scope>NUCLEOTIDE SEQUENCE</scope>
    <source>
        <strain evidence="12">AV25</strain>
    </source>
</reference>
<dbReference type="Gene3D" id="3.40.50.2300">
    <property type="match status" value="1"/>
</dbReference>
<evidence type="ECO:0000259" key="10">
    <source>
        <dbReference type="PROSITE" id="PS50110"/>
    </source>
</evidence>
<dbReference type="Proteomes" id="UP000247594">
    <property type="component" value="Unassembled WGS sequence"/>
</dbReference>
<dbReference type="SUPFAM" id="SSF52172">
    <property type="entry name" value="CheY-like"/>
    <property type="match status" value="1"/>
</dbReference>
<keyword evidence="6 9" id="KW-0238">DNA-binding</keyword>
<dbReference type="Proteomes" id="UP001347884">
    <property type="component" value="Unassembled WGS sequence"/>
</dbReference>
<comment type="subcellular location">
    <subcellularLocation>
        <location evidence="1">Cytoplasm</location>
    </subcellularLocation>
</comment>
<dbReference type="EMBL" id="QJPJ01000007">
    <property type="protein sequence ID" value="PXZ39129.1"/>
    <property type="molecule type" value="Genomic_DNA"/>
</dbReference>
<dbReference type="SMART" id="SM00862">
    <property type="entry name" value="Trans_reg_C"/>
    <property type="match status" value="1"/>
</dbReference>
<evidence type="ECO:0000256" key="8">
    <source>
        <dbReference type="PROSITE-ProRule" id="PRU00169"/>
    </source>
</evidence>
<dbReference type="PROSITE" id="PS51755">
    <property type="entry name" value="OMPR_PHOB"/>
    <property type="match status" value="1"/>
</dbReference>
<dbReference type="Gene3D" id="1.10.10.10">
    <property type="entry name" value="Winged helix-like DNA-binding domain superfamily/Winged helix DNA-binding domain"/>
    <property type="match status" value="1"/>
</dbReference>
<evidence type="ECO:0000256" key="4">
    <source>
        <dbReference type="ARBA" id="ARBA00023012"/>
    </source>
</evidence>
<keyword evidence="3 8" id="KW-0597">Phosphoprotein</keyword>
<feature type="domain" description="OmpR/PhoB-type" evidence="11">
    <location>
        <begin position="129"/>
        <end position="227"/>
    </location>
</feature>
<keyword evidence="7" id="KW-0804">Transcription</keyword>
<dbReference type="InterPro" id="IPR001867">
    <property type="entry name" value="OmpR/PhoB-type_DNA-bd"/>
</dbReference>
<dbReference type="SUPFAM" id="SSF46894">
    <property type="entry name" value="C-terminal effector domain of the bipartite response regulators"/>
    <property type="match status" value="1"/>
</dbReference>
<dbReference type="CDD" id="cd00383">
    <property type="entry name" value="trans_reg_C"/>
    <property type="match status" value="1"/>
</dbReference>
<evidence type="ECO:0000256" key="2">
    <source>
        <dbReference type="ARBA" id="ARBA00022490"/>
    </source>
</evidence>
<organism evidence="13 14">
    <name type="scientific">Avibacterium paragallinarum</name>
    <name type="common">Haemophilus gallinarum</name>
    <dbReference type="NCBI Taxonomy" id="728"/>
    <lineage>
        <taxon>Bacteria</taxon>
        <taxon>Pseudomonadati</taxon>
        <taxon>Pseudomonadota</taxon>
        <taxon>Gammaproteobacteria</taxon>
        <taxon>Pasteurellales</taxon>
        <taxon>Pasteurellaceae</taxon>
        <taxon>Avibacterium</taxon>
    </lineage>
</organism>
<dbReference type="RefSeq" id="WP_110479273.1">
    <property type="nucleotide sequence ID" value="NZ_CP081939.1"/>
</dbReference>
<evidence type="ECO:0000256" key="7">
    <source>
        <dbReference type="ARBA" id="ARBA00023163"/>
    </source>
</evidence>
<dbReference type="PROSITE" id="PS50110">
    <property type="entry name" value="RESPONSE_REGULATORY"/>
    <property type="match status" value="1"/>
</dbReference>
<keyword evidence="4" id="KW-0902">Two-component regulatory system</keyword>
<evidence type="ECO:0000256" key="1">
    <source>
        <dbReference type="ARBA" id="ARBA00004496"/>
    </source>
</evidence>
<dbReference type="InterPro" id="IPR011006">
    <property type="entry name" value="CheY-like_superfamily"/>
</dbReference>
<reference evidence="12 15" key="2">
    <citation type="journal article" date="2022" name="Front. Microbiol.">
        <title>Commensal bacteria contribute to the growth of multidrug-resistant Avibacterium paragallinarum in chickens.</title>
        <authorList>
            <person name="Zhu J."/>
            <person name="Chen Y."/>
            <person name="Wu Y."/>
            <person name="Wang Y."/>
            <person name="Zhu K."/>
        </authorList>
    </citation>
    <scope>NUCLEOTIDE SEQUENCE [LARGE SCALE GENOMIC DNA]</scope>
    <source>
        <strain evidence="12 15">AV25</strain>
    </source>
</reference>
<keyword evidence="15" id="KW-1185">Reference proteome</keyword>
<comment type="caution">
    <text evidence="13">The sequence shown here is derived from an EMBL/GenBank/DDBJ whole genome shotgun (WGS) entry which is preliminary data.</text>
</comment>
<evidence type="ECO:0000256" key="3">
    <source>
        <dbReference type="ARBA" id="ARBA00022553"/>
    </source>
</evidence>
<gene>
    <name evidence="13" type="ORF">DM482_05515</name>
    <name evidence="12" type="ORF">M5S13_01710</name>
</gene>
<keyword evidence="2" id="KW-0963">Cytoplasm</keyword>
<reference evidence="13 14" key="1">
    <citation type="submission" date="2018-06" db="EMBL/GenBank/DDBJ databases">
        <authorList>
            <person name="Teymurazov M."/>
            <person name="Kislichkina A."/>
            <person name="Abaymova A."/>
            <person name="Mukhina T."/>
            <person name="Mayskaya N."/>
            <person name="Svetoch E."/>
            <person name="Bogun A."/>
        </authorList>
    </citation>
    <scope>NUCLEOTIDE SEQUENCE [LARGE SCALE GENOMIC DNA]</scope>
    <source>
        <strain evidence="13 14">SCPM-O-B-8406</strain>
    </source>
</reference>
<dbReference type="InterPro" id="IPR039420">
    <property type="entry name" value="WalR-like"/>
</dbReference>
<evidence type="ECO:0000313" key="14">
    <source>
        <dbReference type="Proteomes" id="UP000247594"/>
    </source>
</evidence>
<dbReference type="PANTHER" id="PTHR48111:SF39">
    <property type="entry name" value="TRANSCRIPTIONAL REGULATORY PROTEIN CPXR"/>
    <property type="match status" value="1"/>
</dbReference>
<dbReference type="GO" id="GO:0000976">
    <property type="term" value="F:transcription cis-regulatory region binding"/>
    <property type="evidence" value="ECO:0007669"/>
    <property type="project" value="TreeGrafter"/>
</dbReference>
<evidence type="ECO:0000313" key="12">
    <source>
        <dbReference type="EMBL" id="MEE6040607.1"/>
    </source>
</evidence>
<feature type="DNA-binding region" description="OmpR/PhoB-type" evidence="9">
    <location>
        <begin position="129"/>
        <end position="227"/>
    </location>
</feature>
<dbReference type="Gene3D" id="6.10.250.690">
    <property type="match status" value="1"/>
</dbReference>
<dbReference type="InterPro" id="IPR016032">
    <property type="entry name" value="Sig_transdc_resp-reg_C-effctor"/>
</dbReference>
<dbReference type="EMBL" id="JAMDKF010000003">
    <property type="protein sequence ID" value="MEE6040607.1"/>
    <property type="molecule type" value="Genomic_DNA"/>
</dbReference>
<protein>
    <submittedName>
        <fullName evidence="13">DNA-binding response regulator</fullName>
    </submittedName>
    <submittedName>
        <fullName evidence="12">Winged helix-turn-helix domain-containing protein</fullName>
    </submittedName>
</protein>
<evidence type="ECO:0000256" key="5">
    <source>
        <dbReference type="ARBA" id="ARBA00023015"/>
    </source>
</evidence>
<evidence type="ECO:0000256" key="9">
    <source>
        <dbReference type="PROSITE-ProRule" id="PRU01091"/>
    </source>
</evidence>
<dbReference type="PANTHER" id="PTHR48111">
    <property type="entry name" value="REGULATOR OF RPOS"/>
    <property type="match status" value="1"/>
</dbReference>
<dbReference type="Pfam" id="PF00486">
    <property type="entry name" value="Trans_reg_C"/>
    <property type="match status" value="1"/>
</dbReference>
<dbReference type="AlphaFoldDB" id="A0AAE5TI39"/>
<evidence type="ECO:0000259" key="11">
    <source>
        <dbReference type="PROSITE" id="PS51755"/>
    </source>
</evidence>
<dbReference type="InterPro" id="IPR036388">
    <property type="entry name" value="WH-like_DNA-bd_sf"/>
</dbReference>
<dbReference type="GO" id="GO:0005829">
    <property type="term" value="C:cytosol"/>
    <property type="evidence" value="ECO:0007669"/>
    <property type="project" value="TreeGrafter"/>
</dbReference>
<evidence type="ECO:0000313" key="13">
    <source>
        <dbReference type="EMBL" id="PXZ39129.1"/>
    </source>
</evidence>
<evidence type="ECO:0000256" key="6">
    <source>
        <dbReference type="ARBA" id="ARBA00023125"/>
    </source>
</evidence>